<feature type="compositionally biased region" description="Polar residues" evidence="1">
    <location>
        <begin position="119"/>
        <end position="130"/>
    </location>
</feature>
<protein>
    <submittedName>
        <fullName evidence="2">Uncharacterized protein</fullName>
    </submittedName>
</protein>
<feature type="compositionally biased region" description="Polar residues" evidence="1">
    <location>
        <begin position="29"/>
        <end position="41"/>
    </location>
</feature>
<reference evidence="2" key="1">
    <citation type="submission" date="2016-08" db="EMBL/GenBank/DDBJ databases">
        <title>Sequencing, Assembly and Comparative Genomics of S. aureofaciens ATCC 10762.</title>
        <authorList>
            <person name="Gradnigo J.S."/>
            <person name="Johnson N."/>
            <person name="Somerville G.A."/>
        </authorList>
    </citation>
    <scope>NUCLEOTIDE SEQUENCE [LARGE SCALE GENOMIC DNA]</scope>
    <source>
        <strain evidence="2">ATCC 10762</strain>
    </source>
</reference>
<dbReference type="Proteomes" id="UP000037395">
    <property type="component" value="Unassembled WGS sequence"/>
</dbReference>
<feature type="region of interest" description="Disordered" evidence="1">
    <location>
        <begin position="109"/>
        <end position="173"/>
    </location>
</feature>
<accession>A0A1E7MW20</accession>
<feature type="compositionally biased region" description="Low complexity" evidence="1">
    <location>
        <begin position="151"/>
        <end position="173"/>
    </location>
</feature>
<name>A0A1E7MW20_KITAU</name>
<feature type="region of interest" description="Disordered" evidence="1">
    <location>
        <begin position="1"/>
        <end position="84"/>
    </location>
</feature>
<dbReference type="AlphaFoldDB" id="A0A1E7MW20"/>
<proteinExistence type="predicted"/>
<comment type="caution">
    <text evidence="2">The sequence shown here is derived from an EMBL/GenBank/DDBJ whole genome shotgun (WGS) entry which is preliminary data.</text>
</comment>
<evidence type="ECO:0000313" key="3">
    <source>
        <dbReference type="Proteomes" id="UP000037395"/>
    </source>
</evidence>
<feature type="compositionally biased region" description="Low complexity" evidence="1">
    <location>
        <begin position="1"/>
        <end position="13"/>
    </location>
</feature>
<sequence>MAVGGAVGARTAGPGLGVADHPGRLRCSGSRSTPGNRSARGTGSAPDDLTPRRPLGVELTAHRRKSPIERSPGTSGGCARCRSRAGTGRSCLMIRIAAWSAGQEAARSTLRTDLADPTPGTSSRSGTVPATANRARVRQGATGVGSTHTRSVLPSSGSSVVSRIVPSPASSTG</sequence>
<evidence type="ECO:0000313" key="2">
    <source>
        <dbReference type="EMBL" id="OEV32620.1"/>
    </source>
</evidence>
<organism evidence="2 3">
    <name type="scientific">Kitasatospora aureofaciens</name>
    <name type="common">Streptomyces aureofaciens</name>
    <dbReference type="NCBI Taxonomy" id="1894"/>
    <lineage>
        <taxon>Bacteria</taxon>
        <taxon>Bacillati</taxon>
        <taxon>Actinomycetota</taxon>
        <taxon>Actinomycetes</taxon>
        <taxon>Kitasatosporales</taxon>
        <taxon>Streptomycetaceae</taxon>
        <taxon>Kitasatospora</taxon>
    </lineage>
</organism>
<dbReference type="EMBL" id="JPRF03000087">
    <property type="protein sequence ID" value="OEV32620.1"/>
    <property type="molecule type" value="Genomic_DNA"/>
</dbReference>
<keyword evidence="3" id="KW-1185">Reference proteome</keyword>
<gene>
    <name evidence="2" type="ORF">HS99_0015195</name>
</gene>
<evidence type="ECO:0000256" key="1">
    <source>
        <dbReference type="SAM" id="MobiDB-lite"/>
    </source>
</evidence>
<dbReference type="KEGG" id="kau:B6264_04885"/>